<dbReference type="InterPro" id="IPR041636">
    <property type="entry name" value="RNase_J_C"/>
</dbReference>
<dbReference type="OrthoDB" id="9758375at2"/>
<dbReference type="EMBL" id="MPBG01000002">
    <property type="protein sequence ID" value="RMI88985.1"/>
    <property type="molecule type" value="Genomic_DNA"/>
</dbReference>
<dbReference type="CDD" id="cd07714">
    <property type="entry name" value="RNaseJ_MBL-fold"/>
    <property type="match status" value="1"/>
</dbReference>
<dbReference type="Proteomes" id="UP000283896">
    <property type="component" value="Unassembled WGS sequence"/>
</dbReference>
<keyword evidence="1" id="KW-0698">rRNA processing</keyword>
<dbReference type="RefSeq" id="WP_023161622.1">
    <property type="nucleotide sequence ID" value="NC_022588.1"/>
</dbReference>
<proteinExistence type="predicted"/>
<keyword evidence="4" id="KW-0378">Hydrolase</keyword>
<dbReference type="GO" id="GO:0016787">
    <property type="term" value="F:hydrolase activity"/>
    <property type="evidence" value="ECO:0007669"/>
    <property type="project" value="UniProtKB-KW"/>
</dbReference>
<dbReference type="PANTHER" id="PTHR43694">
    <property type="entry name" value="RIBONUCLEASE J"/>
    <property type="match status" value="1"/>
</dbReference>
<dbReference type="Pfam" id="PF22505">
    <property type="entry name" value="RNase_J_b_CASP"/>
    <property type="match status" value="1"/>
</dbReference>
<dbReference type="Gene3D" id="3.60.15.10">
    <property type="entry name" value="Ribonuclease Z/Hydroxyacylglutathione hydrolase-like"/>
    <property type="match status" value="1"/>
</dbReference>
<dbReference type="SUPFAM" id="SSF56281">
    <property type="entry name" value="Metallo-hydrolase/oxidoreductase"/>
    <property type="match status" value="1"/>
</dbReference>
<protein>
    <submittedName>
        <fullName evidence="4">Zn-dependent hydrolase</fullName>
    </submittedName>
</protein>
<evidence type="ECO:0000313" key="5">
    <source>
        <dbReference type="Proteomes" id="UP000283896"/>
    </source>
</evidence>
<dbReference type="STRING" id="69896.S284_05000"/>
<dbReference type="InterPro" id="IPR036866">
    <property type="entry name" value="RibonucZ/Hydroxyglut_hydro"/>
</dbReference>
<keyword evidence="5" id="KW-1185">Reference proteome</keyword>
<dbReference type="InterPro" id="IPR042173">
    <property type="entry name" value="RNase_J_2"/>
</dbReference>
<organism evidence="4 5">
    <name type="scientific">Candidatus Phytoplasma solani</name>
    <dbReference type="NCBI Taxonomy" id="69896"/>
    <lineage>
        <taxon>Bacteria</taxon>
        <taxon>Bacillati</taxon>
        <taxon>Mycoplasmatota</taxon>
        <taxon>Mollicutes</taxon>
        <taxon>Acholeplasmatales</taxon>
        <taxon>Acholeplasmataceae</taxon>
        <taxon>Candidatus Phytoplasma</taxon>
        <taxon>16SrXII (Stolbur group)</taxon>
    </lineage>
</organism>
<dbReference type="Pfam" id="PF17770">
    <property type="entry name" value="RNase_J_C"/>
    <property type="match status" value="1"/>
</dbReference>
<sequence>MNDINFFALGGLGENGKNFYLLQINESYFIIDAGLKYPNISLYGIDSMIADYYKLENIQDQIKGIFLSSAFETNLGALPYLIKDLNLPIYTSYFTLQVLKAHFQSHKINYKDFNLNIVKVDEVLHFEDVEVSFFATSQSIPETLGFSFRTQRGAIVYLGDLKSLETNSKFFQTNFNKLSQITQQKVLALLPSSQEAFNNSYDHNENNFEHKINNYLINYSLNPKGIMVIASLMPDILKTQIALNLACRLNLKVAFLGYKKEKIIEVALKKAFLKIPPSNLVELNTFEEHRKHHQLVVFLFGKHFDTLQRLQKMGKHVDRTIHLNSQDLVLLMSKEIAGISKMQSQTLDLLSRHNIKAHVVVKDLSTYESNYEQNLKIILNLLKPNYIIPVMGEYRHQFQVKKIAQKIGFKSSQVFLLENGSIWHCPACKEPFVEHKAMTLGEILIDGTPVIDGQNFIMKDRELLAADGVVIVVANVNAKYKKIVGEPQIVSKGFLGQTETEHIFPKLKAVFDNKSAFFLQKKYIKWNDFKKHIRESLVKFLFKETKKRPIIIPIFISVKNE</sequence>
<evidence type="ECO:0000259" key="2">
    <source>
        <dbReference type="Pfam" id="PF17770"/>
    </source>
</evidence>
<evidence type="ECO:0000256" key="1">
    <source>
        <dbReference type="ARBA" id="ARBA00022552"/>
    </source>
</evidence>
<dbReference type="AlphaFoldDB" id="A0A421NY87"/>
<accession>A0A421NY87</accession>
<comment type="caution">
    <text evidence="4">The sequence shown here is derived from an EMBL/GenBank/DDBJ whole genome shotgun (WGS) entry which is preliminary data.</text>
</comment>
<feature type="domain" description="Ribonuclease J C-terminal" evidence="2">
    <location>
        <begin position="457"/>
        <end position="558"/>
    </location>
</feature>
<dbReference type="InterPro" id="IPR055132">
    <property type="entry name" value="RNase_J_b_CASP"/>
</dbReference>
<reference evidence="5" key="1">
    <citation type="submission" date="2016-11" db="EMBL/GenBank/DDBJ databases">
        <title>Genome sequence of Candidatus Phytoplasma solani strain SA-1.</title>
        <authorList>
            <person name="Haryono M."/>
            <person name="Samarzija I."/>
            <person name="Seruga Music M."/>
            <person name="Hogenhout S."/>
            <person name="Kuo C.-H."/>
        </authorList>
    </citation>
    <scope>NUCLEOTIDE SEQUENCE [LARGE SCALE GENOMIC DNA]</scope>
    <source>
        <strain evidence="5">SA-1</strain>
    </source>
</reference>
<evidence type="ECO:0000313" key="4">
    <source>
        <dbReference type="EMBL" id="RMI88985.1"/>
    </source>
</evidence>
<name>A0A421NY87_9MOLU</name>
<feature type="domain" description="Ribonuclease J beta-CASP" evidence="3">
    <location>
        <begin position="227"/>
        <end position="348"/>
    </location>
</feature>
<gene>
    <name evidence="4" type="ORF">PSSA1_v1c1930</name>
</gene>
<dbReference type="PANTHER" id="PTHR43694:SF4">
    <property type="entry name" value="RIBONUCLEASE J 2"/>
    <property type="match status" value="1"/>
</dbReference>
<dbReference type="Gene3D" id="3.40.50.10710">
    <property type="entry name" value="Metallo-hydrolase/oxidoreductase"/>
    <property type="match status" value="1"/>
</dbReference>
<dbReference type="Gene3D" id="3.10.20.580">
    <property type="match status" value="1"/>
</dbReference>
<dbReference type="KEGG" id="psol:S284_05000"/>
<evidence type="ECO:0000259" key="3">
    <source>
        <dbReference type="Pfam" id="PF22505"/>
    </source>
</evidence>
<dbReference type="GO" id="GO:0006364">
    <property type="term" value="P:rRNA processing"/>
    <property type="evidence" value="ECO:0007669"/>
    <property type="project" value="UniProtKB-KW"/>
</dbReference>